<feature type="transmembrane region" description="Helical" evidence="5">
    <location>
        <begin position="72"/>
        <end position="93"/>
    </location>
</feature>
<feature type="transmembrane region" description="Helical" evidence="5">
    <location>
        <begin position="105"/>
        <end position="124"/>
    </location>
</feature>
<dbReference type="STRING" id="861298.SAMN04488136_10399"/>
<organism evidence="6 7">
    <name type="scientific">Vibrio xiamenensis</name>
    <dbReference type="NCBI Taxonomy" id="861298"/>
    <lineage>
        <taxon>Bacteria</taxon>
        <taxon>Pseudomonadati</taxon>
        <taxon>Pseudomonadota</taxon>
        <taxon>Gammaproteobacteria</taxon>
        <taxon>Vibrionales</taxon>
        <taxon>Vibrionaceae</taxon>
        <taxon>Vibrio</taxon>
    </lineage>
</organism>
<evidence type="ECO:0000256" key="2">
    <source>
        <dbReference type="ARBA" id="ARBA00022692"/>
    </source>
</evidence>
<dbReference type="RefSeq" id="WP_093269874.1">
    <property type="nucleotide sequence ID" value="NZ_FNDD01000003.1"/>
</dbReference>
<dbReference type="GO" id="GO:0016020">
    <property type="term" value="C:membrane"/>
    <property type="evidence" value="ECO:0007669"/>
    <property type="project" value="UniProtKB-SubCell"/>
</dbReference>
<evidence type="ECO:0000313" key="7">
    <source>
        <dbReference type="Proteomes" id="UP000198854"/>
    </source>
</evidence>
<evidence type="ECO:0000256" key="3">
    <source>
        <dbReference type="ARBA" id="ARBA00022989"/>
    </source>
</evidence>
<dbReference type="Pfam" id="PF01124">
    <property type="entry name" value="MAPEG"/>
    <property type="match status" value="1"/>
</dbReference>
<sequence length="128" mass="14098">MITALYAALLGAWMVALSIGVIKQRKSHQISLGDGGVGSLQMARSAQTNAMEYIPITLIMMMLAEYNGAAHLWLHLAGVVFCIGRVAHAKAILSATLKWRVRGMLMTFFVMVLLVILNLVYLPYSELF</sequence>
<dbReference type="AlphaFoldDB" id="A0A1G7XDL6"/>
<dbReference type="OrthoDB" id="8537976at2"/>
<evidence type="ECO:0000256" key="1">
    <source>
        <dbReference type="ARBA" id="ARBA00004370"/>
    </source>
</evidence>
<dbReference type="Gene3D" id="1.20.120.550">
    <property type="entry name" value="Membrane associated eicosanoid/glutathione metabolism-like domain"/>
    <property type="match status" value="1"/>
</dbReference>
<evidence type="ECO:0000313" key="6">
    <source>
        <dbReference type="EMBL" id="SDG82289.1"/>
    </source>
</evidence>
<protein>
    <recommendedName>
        <fullName evidence="8">MAPEG family protein</fullName>
    </recommendedName>
</protein>
<reference evidence="6 7" key="1">
    <citation type="submission" date="2016-10" db="EMBL/GenBank/DDBJ databases">
        <authorList>
            <person name="de Groot N.N."/>
        </authorList>
    </citation>
    <scope>NUCLEOTIDE SEQUENCE [LARGE SCALE GENOMIC DNA]</scope>
    <source>
        <strain evidence="6 7">CGMCC 1.10228</strain>
    </source>
</reference>
<name>A0A1G7XDL6_9VIBR</name>
<dbReference type="Proteomes" id="UP000198854">
    <property type="component" value="Unassembled WGS sequence"/>
</dbReference>
<evidence type="ECO:0000256" key="4">
    <source>
        <dbReference type="ARBA" id="ARBA00023136"/>
    </source>
</evidence>
<keyword evidence="2 5" id="KW-0812">Transmembrane</keyword>
<keyword evidence="3 5" id="KW-1133">Transmembrane helix</keyword>
<dbReference type="EMBL" id="FNDD01000003">
    <property type="protein sequence ID" value="SDG82289.1"/>
    <property type="molecule type" value="Genomic_DNA"/>
</dbReference>
<comment type="subcellular location">
    <subcellularLocation>
        <location evidence="1">Membrane</location>
    </subcellularLocation>
</comment>
<dbReference type="PANTHER" id="PTHR35814:SF1">
    <property type="entry name" value="GLUTATHIONE S-TRANSFERASE-RELATED"/>
    <property type="match status" value="1"/>
</dbReference>
<feature type="transmembrane region" description="Helical" evidence="5">
    <location>
        <begin position="6"/>
        <end position="22"/>
    </location>
</feature>
<evidence type="ECO:0008006" key="8">
    <source>
        <dbReference type="Google" id="ProtNLM"/>
    </source>
</evidence>
<dbReference type="PANTHER" id="PTHR35814">
    <property type="match status" value="1"/>
</dbReference>
<accession>A0A1G7XDL6</accession>
<gene>
    <name evidence="6" type="ORF">SAMN04488136_10399</name>
</gene>
<proteinExistence type="predicted"/>
<keyword evidence="4 5" id="KW-0472">Membrane</keyword>
<keyword evidence="7" id="KW-1185">Reference proteome</keyword>
<evidence type="ECO:0000256" key="5">
    <source>
        <dbReference type="SAM" id="Phobius"/>
    </source>
</evidence>
<dbReference type="SUPFAM" id="SSF161084">
    <property type="entry name" value="MAPEG domain-like"/>
    <property type="match status" value="1"/>
</dbReference>
<dbReference type="InterPro" id="IPR001129">
    <property type="entry name" value="Membr-assoc_MAPEG"/>
</dbReference>
<dbReference type="InterPro" id="IPR023352">
    <property type="entry name" value="MAPEG-like_dom_sf"/>
</dbReference>